<feature type="region of interest" description="Disordered" evidence="1">
    <location>
        <begin position="67"/>
        <end position="99"/>
    </location>
</feature>
<sequence>MTPFDIQIIVPYHFPLECRKDSVEKFLQKLWADAVKRKTKGQSILDMQNQEQPKPATSKIRASWTENTGLDEGGVPPEPAPAPQQDKKSEDSASIKEKIDVQPEIPKTFTFTNIIQKHERYRRWLMSDIKSKAAQRRLYFLETAQQAPDELKHRAANIIQKVHRLYMKEKREKVKQVKRDTILGLIPDAFKTGLSYIEENNKIYERRKMTRLKINTTYLKELEKENTRILMFKKGNQIDDITDEIRNWFKEWFYGYGFFPEFPYEVEGGTILVVRGDYPTIEEKQEMDEKTLKETKGKTKEQMKEERARLKEENKMKAKMAKEAKRKEDENLVKARCNPFSDPGLS</sequence>
<accession>A0A9J7E4K1</accession>
<name>A0A9J7E4K1_SPOLT</name>
<keyword evidence="2" id="KW-1185">Reference proteome</keyword>
<dbReference type="AlphaFoldDB" id="A0A9J7E4K1"/>
<dbReference type="KEGG" id="sliu:111354709"/>
<dbReference type="RefSeq" id="XP_022824011.1">
    <property type="nucleotide sequence ID" value="XM_022968243.1"/>
</dbReference>
<feature type="region of interest" description="Disordered" evidence="1">
    <location>
        <begin position="287"/>
        <end position="329"/>
    </location>
</feature>
<dbReference type="OrthoDB" id="3046016at2759"/>
<evidence type="ECO:0000313" key="2">
    <source>
        <dbReference type="Proteomes" id="UP000301870"/>
    </source>
</evidence>
<dbReference type="PANTHER" id="PTHR14690:SF9">
    <property type="entry name" value="GH08353P"/>
    <property type="match status" value="1"/>
</dbReference>
<reference evidence="3" key="1">
    <citation type="submission" date="2025-08" db="UniProtKB">
        <authorList>
            <consortium name="RefSeq"/>
        </authorList>
    </citation>
    <scope>IDENTIFICATION</scope>
    <source>
        <strain evidence="3">Ishihara</strain>
        <tissue evidence="3">Whole body</tissue>
    </source>
</reference>
<evidence type="ECO:0000256" key="1">
    <source>
        <dbReference type="SAM" id="MobiDB-lite"/>
    </source>
</evidence>
<evidence type="ECO:0000313" key="3">
    <source>
        <dbReference type="RefSeq" id="XP_022824011.1"/>
    </source>
</evidence>
<organism evidence="2 3">
    <name type="scientific">Spodoptera litura</name>
    <name type="common">Asian cotton leafworm</name>
    <dbReference type="NCBI Taxonomy" id="69820"/>
    <lineage>
        <taxon>Eukaryota</taxon>
        <taxon>Metazoa</taxon>
        <taxon>Ecdysozoa</taxon>
        <taxon>Arthropoda</taxon>
        <taxon>Hexapoda</taxon>
        <taxon>Insecta</taxon>
        <taxon>Pterygota</taxon>
        <taxon>Neoptera</taxon>
        <taxon>Endopterygota</taxon>
        <taxon>Lepidoptera</taxon>
        <taxon>Glossata</taxon>
        <taxon>Ditrysia</taxon>
        <taxon>Noctuoidea</taxon>
        <taxon>Noctuidae</taxon>
        <taxon>Amphipyrinae</taxon>
        <taxon>Spodoptera</taxon>
    </lineage>
</organism>
<dbReference type="GeneID" id="111354709"/>
<gene>
    <name evidence="3" type="primary">LOC111354709</name>
</gene>
<dbReference type="Proteomes" id="UP000301870">
    <property type="component" value="Chromosome 19"/>
</dbReference>
<dbReference type="PANTHER" id="PTHR14690">
    <property type="entry name" value="IQ MOTIF CONTAINING WITH AAA DOMAIN 1"/>
    <property type="match status" value="1"/>
</dbReference>
<dbReference type="InterPro" id="IPR052267">
    <property type="entry name" value="N-DRC_Component"/>
</dbReference>
<feature type="compositionally biased region" description="Basic and acidic residues" evidence="1">
    <location>
        <begin position="85"/>
        <end position="99"/>
    </location>
</feature>
<proteinExistence type="predicted"/>
<protein>
    <submittedName>
        <fullName evidence="3">IQ and AAA domain-containing protein 1-like</fullName>
    </submittedName>
</protein>